<comment type="subcellular location">
    <subcellularLocation>
        <location evidence="1">Nucleus</location>
    </subcellularLocation>
</comment>
<dbReference type="Pfam" id="PF13912">
    <property type="entry name" value="zf-C2H2_6"/>
    <property type="match status" value="1"/>
</dbReference>
<feature type="domain" description="C2H2-type" evidence="8">
    <location>
        <begin position="553"/>
        <end position="581"/>
    </location>
</feature>
<reference evidence="9" key="1">
    <citation type="submission" date="2016-07" db="EMBL/GenBank/DDBJ databases">
        <authorList>
            <person name="Bretaudeau A."/>
        </authorList>
    </citation>
    <scope>NUCLEOTIDE SEQUENCE</scope>
    <source>
        <strain evidence="9">Rice</strain>
        <tissue evidence="9">Whole body</tissue>
    </source>
</reference>
<feature type="domain" description="C2H2-type" evidence="8">
    <location>
        <begin position="367"/>
        <end position="395"/>
    </location>
</feature>
<dbReference type="InterPro" id="IPR022755">
    <property type="entry name" value="Znf_C2H2_jaz"/>
</dbReference>
<evidence type="ECO:0000256" key="7">
    <source>
        <dbReference type="PROSITE-ProRule" id="PRU00042"/>
    </source>
</evidence>
<dbReference type="InterPro" id="IPR036236">
    <property type="entry name" value="Znf_C2H2_sf"/>
</dbReference>
<sequence>MSQTANWNANGLEKKPQILKNYCFVCLCSDEEKNLQKYVFQCCSLKEVLQMDSMMLCYLCRRMAQYAESFTQSVQSNQLLLENFQNIMDETLKSVRTQTHPLVNLSSVSLNVIDVTEKDGSAQEESFSVVCSRSRDSVQIKVEMKEEEFMEQLEGDFVGGCDDYQEPFVKDEDDAFTLDTSLKEELQLEDIDGLNLLALKSTLKKNKINKKKTKIKREDDFPDDGKIQRIYITREQCLEEKAKMLLDPKYIEAAFKCGDCAKHFTFKDIYDKHMEKHSQSIGEYECDICKLRMESEDKLVGHMKYHTNRYKCLECGLTRTCRRTILDHVSAYHSEVFHLCPYCSKSFKRQSSIRKHVSQMHRARARVTCAHCHRTYKDNTALRTHMLLKHAKEISAREITKKYACQECGMAFKTPSQLKTHGLKHTDSRDYYCVECDKSFKSDATLKTHLKTTAIHTSYLELPLACEHCDKRFAIRRDLDRHTNRIHLNVKPFACDKCDKNYVNSWSLKQHQLLIHEGYKRPLAFPCSMCDKIFDRKQVLKAHIRTHTGERPYQCSKCPAQFSQSSILRTHDRLIHLKQTRDGRPKVK</sequence>
<dbReference type="FunFam" id="3.30.160.60:FF:000557">
    <property type="entry name" value="zinc finger and SCAN domain-containing protein 29"/>
    <property type="match status" value="1"/>
</dbReference>
<dbReference type="GO" id="GO:0000981">
    <property type="term" value="F:DNA-binding transcription factor activity, RNA polymerase II-specific"/>
    <property type="evidence" value="ECO:0007669"/>
    <property type="project" value="TreeGrafter"/>
</dbReference>
<keyword evidence="2" id="KW-0479">Metal-binding</keyword>
<dbReference type="FunFam" id="3.30.160.60:FF:000744">
    <property type="entry name" value="zinc finger E-box-binding homeobox 1"/>
    <property type="match status" value="1"/>
</dbReference>
<evidence type="ECO:0000256" key="5">
    <source>
        <dbReference type="ARBA" id="ARBA00022833"/>
    </source>
</evidence>
<dbReference type="InterPro" id="IPR013087">
    <property type="entry name" value="Znf_C2H2_type"/>
</dbReference>
<evidence type="ECO:0000259" key="8">
    <source>
        <dbReference type="PROSITE" id="PS50157"/>
    </source>
</evidence>
<dbReference type="GO" id="GO:0000978">
    <property type="term" value="F:RNA polymerase II cis-regulatory region sequence-specific DNA binding"/>
    <property type="evidence" value="ECO:0007669"/>
    <property type="project" value="TreeGrafter"/>
</dbReference>
<feature type="domain" description="C2H2-type" evidence="8">
    <location>
        <begin position="525"/>
        <end position="552"/>
    </location>
</feature>
<dbReference type="PANTHER" id="PTHR23226">
    <property type="entry name" value="ZINC FINGER AND SCAN DOMAIN-CONTAINING"/>
    <property type="match status" value="1"/>
</dbReference>
<keyword evidence="5" id="KW-0862">Zinc</keyword>
<dbReference type="GO" id="GO:0008270">
    <property type="term" value="F:zinc ion binding"/>
    <property type="evidence" value="ECO:0007669"/>
    <property type="project" value="UniProtKB-KW"/>
</dbReference>
<feature type="domain" description="C2H2-type" evidence="8">
    <location>
        <begin position="255"/>
        <end position="278"/>
    </location>
</feature>
<dbReference type="Pfam" id="PF12171">
    <property type="entry name" value="zf-C2H2_jaz"/>
    <property type="match status" value="1"/>
</dbReference>
<evidence type="ECO:0000256" key="2">
    <source>
        <dbReference type="ARBA" id="ARBA00022723"/>
    </source>
</evidence>
<keyword evidence="6" id="KW-0539">Nucleus</keyword>
<keyword evidence="3" id="KW-0677">Repeat</keyword>
<dbReference type="EMBL" id="ODYU01006917">
    <property type="protein sequence ID" value="SOQ49191.1"/>
    <property type="molecule type" value="Genomic_DNA"/>
</dbReference>
<dbReference type="Gene3D" id="3.30.160.60">
    <property type="entry name" value="Classic Zinc Finger"/>
    <property type="match status" value="8"/>
</dbReference>
<proteinExistence type="predicted"/>
<dbReference type="AlphaFoldDB" id="A0A2H1W7Z1"/>
<feature type="domain" description="C2H2-type" evidence="8">
    <location>
        <begin position="403"/>
        <end position="430"/>
    </location>
</feature>
<dbReference type="PROSITE" id="PS00028">
    <property type="entry name" value="ZINC_FINGER_C2H2_1"/>
    <property type="match status" value="8"/>
</dbReference>
<evidence type="ECO:0000256" key="4">
    <source>
        <dbReference type="ARBA" id="ARBA00022771"/>
    </source>
</evidence>
<dbReference type="GO" id="GO:0005634">
    <property type="term" value="C:nucleus"/>
    <property type="evidence" value="ECO:0007669"/>
    <property type="project" value="UniProtKB-SubCell"/>
</dbReference>
<feature type="domain" description="C2H2-type" evidence="8">
    <location>
        <begin position="464"/>
        <end position="492"/>
    </location>
</feature>
<dbReference type="SUPFAM" id="SSF57667">
    <property type="entry name" value="beta-beta-alpha zinc fingers"/>
    <property type="match status" value="5"/>
</dbReference>
<gene>
    <name evidence="9" type="ORF">SFRICE_007424</name>
</gene>
<feature type="domain" description="C2H2-type" evidence="8">
    <location>
        <begin position="338"/>
        <end position="366"/>
    </location>
</feature>
<dbReference type="PANTHER" id="PTHR23226:SF416">
    <property type="entry name" value="FI01424P"/>
    <property type="match status" value="1"/>
</dbReference>
<evidence type="ECO:0000256" key="6">
    <source>
        <dbReference type="ARBA" id="ARBA00023242"/>
    </source>
</evidence>
<dbReference type="Pfam" id="PF00096">
    <property type="entry name" value="zf-C2H2"/>
    <property type="match status" value="5"/>
</dbReference>
<keyword evidence="4 7" id="KW-0863">Zinc-finger</keyword>
<feature type="domain" description="C2H2-type" evidence="8">
    <location>
        <begin position="493"/>
        <end position="521"/>
    </location>
</feature>
<dbReference type="PROSITE" id="PS50157">
    <property type="entry name" value="ZINC_FINGER_C2H2_2"/>
    <property type="match status" value="10"/>
</dbReference>
<evidence type="ECO:0000256" key="1">
    <source>
        <dbReference type="ARBA" id="ARBA00004123"/>
    </source>
</evidence>
<evidence type="ECO:0000256" key="3">
    <source>
        <dbReference type="ARBA" id="ARBA00022737"/>
    </source>
</evidence>
<organism evidence="9">
    <name type="scientific">Spodoptera frugiperda</name>
    <name type="common">Fall armyworm</name>
    <dbReference type="NCBI Taxonomy" id="7108"/>
    <lineage>
        <taxon>Eukaryota</taxon>
        <taxon>Metazoa</taxon>
        <taxon>Ecdysozoa</taxon>
        <taxon>Arthropoda</taxon>
        <taxon>Hexapoda</taxon>
        <taxon>Insecta</taxon>
        <taxon>Pterygota</taxon>
        <taxon>Neoptera</taxon>
        <taxon>Endopterygota</taxon>
        <taxon>Lepidoptera</taxon>
        <taxon>Glossata</taxon>
        <taxon>Ditrysia</taxon>
        <taxon>Noctuoidea</taxon>
        <taxon>Noctuidae</taxon>
        <taxon>Amphipyrinae</taxon>
        <taxon>Spodoptera</taxon>
    </lineage>
</organism>
<dbReference type="SMART" id="SM00355">
    <property type="entry name" value="ZnF_C2H2"/>
    <property type="match status" value="11"/>
</dbReference>
<accession>A0A2H1W7Z1</accession>
<feature type="domain" description="C2H2-type" evidence="8">
    <location>
        <begin position="284"/>
        <end position="311"/>
    </location>
</feature>
<name>A0A2H1W7Z1_SPOFR</name>
<protein>
    <submittedName>
        <fullName evidence="9">SFRICE_007424</fullName>
    </submittedName>
</protein>
<evidence type="ECO:0000313" key="9">
    <source>
        <dbReference type="EMBL" id="SOQ49191.1"/>
    </source>
</evidence>
<feature type="domain" description="C2H2-type" evidence="8">
    <location>
        <begin position="431"/>
        <end position="461"/>
    </location>
</feature>